<dbReference type="Proteomes" id="UP000007110">
    <property type="component" value="Unassembled WGS sequence"/>
</dbReference>
<dbReference type="Gene3D" id="3.90.320.10">
    <property type="match status" value="1"/>
</dbReference>
<dbReference type="OMA" id="HANIGHI"/>
<reference evidence="2" key="2">
    <citation type="submission" date="2021-01" db="UniProtKB">
        <authorList>
            <consortium name="EnsemblMetazoa"/>
        </authorList>
    </citation>
    <scope>IDENTIFICATION</scope>
</reference>
<feature type="active site" evidence="1">
    <location>
        <position position="313"/>
    </location>
</feature>
<dbReference type="HAMAP" id="MF_03030">
    <property type="entry name" value="MGME1"/>
    <property type="match status" value="1"/>
</dbReference>
<dbReference type="GeneID" id="577348"/>
<feature type="active site" evidence="1">
    <location>
        <position position="300"/>
    </location>
</feature>
<proteinExistence type="inferred from homology"/>
<keyword evidence="1" id="KW-0540">Nuclease</keyword>
<comment type="function">
    <text evidence="1">Metal-dependent single-stranded DNA (ssDNA) exonuclease involved in mitochondrial genome maintenance.</text>
</comment>
<dbReference type="GO" id="GO:0005739">
    <property type="term" value="C:mitochondrion"/>
    <property type="evidence" value="ECO:0000318"/>
    <property type="project" value="GO_Central"/>
</dbReference>
<feature type="active site" evidence="1">
    <location>
        <position position="315"/>
    </location>
</feature>
<dbReference type="OrthoDB" id="5777131at2759"/>
<dbReference type="PANTHER" id="PTHR31340:SF3">
    <property type="entry name" value="MITOCHONDRIAL GENOME MAINTENANCE EXONUCLEASE 1"/>
    <property type="match status" value="1"/>
</dbReference>
<dbReference type="GO" id="GO:0006264">
    <property type="term" value="P:mitochondrial DNA replication"/>
    <property type="evidence" value="ECO:0000318"/>
    <property type="project" value="GO_Central"/>
</dbReference>
<keyword evidence="3" id="KW-1185">Reference proteome</keyword>
<dbReference type="KEGG" id="spu:577348"/>
<accession>A0A7M7RC25</accession>
<evidence type="ECO:0000256" key="1">
    <source>
        <dbReference type="HAMAP-Rule" id="MF_03030"/>
    </source>
</evidence>
<dbReference type="FunFam" id="3.90.320.10:FF:000022">
    <property type="entry name" value="Mitochondrial genome maintenance exonuclease 1"/>
    <property type="match status" value="1"/>
</dbReference>
<dbReference type="AlphaFoldDB" id="A0A7M7RC25"/>
<dbReference type="GO" id="GO:0043504">
    <property type="term" value="P:mitochondrial DNA repair"/>
    <property type="evidence" value="ECO:0007669"/>
    <property type="project" value="UniProtKB-UniRule"/>
</dbReference>
<dbReference type="InterPro" id="IPR011604">
    <property type="entry name" value="PDDEXK-like_dom_sf"/>
</dbReference>
<keyword evidence="1" id="KW-0378">Hydrolase</keyword>
<evidence type="ECO:0000313" key="3">
    <source>
        <dbReference type="Proteomes" id="UP000007110"/>
    </source>
</evidence>
<dbReference type="GO" id="GO:0008297">
    <property type="term" value="F:single-stranded DNA exodeoxyribonuclease activity"/>
    <property type="evidence" value="ECO:0000318"/>
    <property type="project" value="GO_Central"/>
</dbReference>
<comment type="similarity">
    <text evidence="1">Belongs to the MGME1 family.</text>
</comment>
<comment type="subcellular location">
    <subcellularLocation>
        <location evidence="1">Mitochondrion</location>
    </subcellularLocation>
</comment>
<keyword evidence="1" id="KW-0496">Mitochondrion</keyword>
<dbReference type="RefSeq" id="XP_782673.3">
    <property type="nucleotide sequence ID" value="XM_777580.4"/>
</dbReference>
<sequence>MIQVMALRTMSTLQTSMRSITGLCKQNIRQGFLRPGCATIFPRNCTGKYQSHIGQLPSRVTSCRKKQVPDFQGIAYKNTQPLMSFSRNFQTSKSHQLRYIPERRSHTTSKSGIIGGSEGKGGDFRDTLDALVAESIKEEDLGPMNSDEMDDEDEIFISQSGKMLLFPWRLVNTSREGCSDEEREVIRKDKTKVPSVTAILQKTMSPDSAAALLRWERFMIKKMGLPAFQKLKKEMFSEGHQLHANIGHILLNKPEEVVIEKGIEGFWKSIKERLPELASDSPIIECHTRHPYLGYHGYADCVTEYRGKPCLVEFKTSRKPKKSLSKCFDNPMQVAAYLGALNFDPKYQFQINQALLVITYKDGSPADLHVMTPELCDLYWNKWLKRLQEYREMEGRKTAEQL</sequence>
<keyword evidence="1" id="KW-0269">Exonuclease</keyword>
<reference evidence="3" key="1">
    <citation type="submission" date="2015-02" db="EMBL/GenBank/DDBJ databases">
        <title>Genome sequencing for Strongylocentrotus purpuratus.</title>
        <authorList>
            <person name="Murali S."/>
            <person name="Liu Y."/>
            <person name="Vee V."/>
            <person name="English A."/>
            <person name="Wang M."/>
            <person name="Skinner E."/>
            <person name="Han Y."/>
            <person name="Muzny D.M."/>
            <person name="Worley K.C."/>
            <person name="Gibbs R.A."/>
        </authorList>
    </citation>
    <scope>NUCLEOTIDE SEQUENCE</scope>
</reference>
<dbReference type="PANTHER" id="PTHR31340">
    <property type="entry name" value="MITOCHONDRIAL GENOME MAINTENANCE EXONUCLEASE 1"/>
    <property type="match status" value="1"/>
</dbReference>
<protein>
    <recommendedName>
        <fullName evidence="1">Mitochondrial genome maintenance exonuclease 1</fullName>
        <ecNumber evidence="1">3.1.-.-</ecNumber>
    </recommendedName>
</protein>
<dbReference type="EnsemblMetazoa" id="XM_777580">
    <property type="protein sequence ID" value="XP_782673"/>
    <property type="gene ID" value="LOC577348"/>
</dbReference>
<dbReference type="EC" id="3.1.-.-" evidence="1"/>
<dbReference type="CTD" id="92667"/>
<organism evidence="2 3">
    <name type="scientific">Strongylocentrotus purpuratus</name>
    <name type="common">Purple sea urchin</name>
    <dbReference type="NCBI Taxonomy" id="7668"/>
    <lineage>
        <taxon>Eukaryota</taxon>
        <taxon>Metazoa</taxon>
        <taxon>Echinodermata</taxon>
        <taxon>Eleutherozoa</taxon>
        <taxon>Echinozoa</taxon>
        <taxon>Echinoidea</taxon>
        <taxon>Euechinoidea</taxon>
        <taxon>Echinacea</taxon>
        <taxon>Camarodonta</taxon>
        <taxon>Echinidea</taxon>
        <taxon>Strongylocentrotidae</taxon>
        <taxon>Strongylocentrotus</taxon>
    </lineage>
</organism>
<dbReference type="InParanoid" id="A0A7M7RC25"/>
<evidence type="ECO:0000313" key="2">
    <source>
        <dbReference type="EnsemblMetazoa" id="XP_782673"/>
    </source>
</evidence>
<name>A0A7M7RC25_STRPU</name>